<organism evidence="1 2">
    <name type="scientific">Candidatus Ryanbacteria bacterium RIFCSPLOWO2_01_FULL_48_26</name>
    <dbReference type="NCBI Taxonomy" id="1802126"/>
    <lineage>
        <taxon>Bacteria</taxon>
        <taxon>Candidatus Ryaniibacteriota</taxon>
    </lineage>
</organism>
<dbReference type="SUPFAM" id="SSF51366">
    <property type="entry name" value="Ribulose-phoshate binding barrel"/>
    <property type="match status" value="1"/>
</dbReference>
<reference evidence="1 2" key="1">
    <citation type="journal article" date="2016" name="Nat. Commun.">
        <title>Thousands of microbial genomes shed light on interconnected biogeochemical processes in an aquifer system.</title>
        <authorList>
            <person name="Anantharaman K."/>
            <person name="Brown C.T."/>
            <person name="Hug L.A."/>
            <person name="Sharon I."/>
            <person name="Castelle C.J."/>
            <person name="Probst A.J."/>
            <person name="Thomas B.C."/>
            <person name="Singh A."/>
            <person name="Wilkins M.J."/>
            <person name="Karaoz U."/>
            <person name="Brodie E.L."/>
            <person name="Williams K.H."/>
            <person name="Hubbard S.S."/>
            <person name="Banfield J.F."/>
        </authorList>
    </citation>
    <scope>NUCLEOTIDE SEQUENCE [LARGE SCALE GENOMIC DNA]</scope>
</reference>
<gene>
    <name evidence="1" type="ORF">A3B25_01520</name>
</gene>
<evidence type="ECO:0000313" key="2">
    <source>
        <dbReference type="Proteomes" id="UP000179106"/>
    </source>
</evidence>
<dbReference type="EMBL" id="MHNW01000002">
    <property type="protein sequence ID" value="OGZ54718.1"/>
    <property type="molecule type" value="Genomic_DNA"/>
</dbReference>
<protein>
    <submittedName>
        <fullName evidence="1">Uncharacterized protein</fullName>
    </submittedName>
</protein>
<name>A0A1G2GY65_9BACT</name>
<accession>A0A1G2GY65</accession>
<proteinExistence type="predicted"/>
<dbReference type="STRING" id="1802126.A3B25_01520"/>
<dbReference type="AlphaFoldDB" id="A0A1G2GY65"/>
<dbReference type="Proteomes" id="UP000179106">
    <property type="component" value="Unassembled WGS sequence"/>
</dbReference>
<sequence length="215" mass="24224">MEIQENVLLENFLRIKQFADYLIGSIEPLIIAEVKTQTPHGSWRAKKTWDELLEIAIEIGNMVAIHTDFRWGGSFDLVRRAVRRTRKPILAKGYHGTDDLVRRAFDAGAAFTLVVGRIPCVMPGRCLIEVNAVREFKILSKGTLAAWNARWPLTGEEKTETFEEARRAWSGFLCQASLIKTVEDIKPGADAVLVGTYLPEFAESLKESRHRELGG</sequence>
<evidence type="ECO:0000313" key="1">
    <source>
        <dbReference type="EMBL" id="OGZ54718.1"/>
    </source>
</evidence>
<dbReference type="InterPro" id="IPR011060">
    <property type="entry name" value="RibuloseP-bd_barrel"/>
</dbReference>
<comment type="caution">
    <text evidence="1">The sequence shown here is derived from an EMBL/GenBank/DDBJ whole genome shotgun (WGS) entry which is preliminary data.</text>
</comment>